<gene>
    <name evidence="1" type="ORF">PGLA2088_LOCUS3041</name>
</gene>
<reference evidence="1" key="1">
    <citation type="submission" date="2021-02" db="EMBL/GenBank/DDBJ databases">
        <authorList>
            <person name="Dougan E. K."/>
            <person name="Rhodes N."/>
            <person name="Thang M."/>
            <person name="Chan C."/>
        </authorList>
    </citation>
    <scope>NUCLEOTIDE SEQUENCE</scope>
</reference>
<dbReference type="Proteomes" id="UP000626109">
    <property type="component" value="Unassembled WGS sequence"/>
</dbReference>
<dbReference type="EMBL" id="CAJNNW010002571">
    <property type="protein sequence ID" value="CAE8644424.1"/>
    <property type="molecule type" value="Genomic_DNA"/>
</dbReference>
<protein>
    <submittedName>
        <fullName evidence="1">Uncharacterized protein</fullName>
    </submittedName>
</protein>
<accession>A0A813I1Z0</accession>
<name>A0A813I1Z0_POLGL</name>
<dbReference type="AlphaFoldDB" id="A0A813I1Z0"/>
<evidence type="ECO:0000313" key="2">
    <source>
        <dbReference type="Proteomes" id="UP000626109"/>
    </source>
</evidence>
<proteinExistence type="predicted"/>
<sequence length="597" mass="65695">MPGLPLPARQAHWQQTKACFEELLRQFRGQPWDHWLEEFMQSLSLTAWSEELRPDLNFCLGVAESESEKSHLRRASDSHPRFFLPTREPMFEAACEMVPAIRSLPRSMREVILEEVRRRSCSLSEGALEGALVSTVLLPWLICCEDTLHVYRFFSRMQQLAEMQAPSAEAVKGILAEYAGVACGLVESGALLRRAVPKAADSLRLLTVDPTRGGYDGGRSLFAVRSMWVEPDFDFVSWSWQYKPTSFSLEANGAIYVLTIHKCARRPTATTPCFLICPVGKVLQLGLPVRRLFPDAAWAETDSESLEEGKGKEQEDAGDSNFAAIEQEVVVPPFTRFSLLETEEVPKQFRSAEGDEIMKSPSAILRPELLCKVLDAWGIRSEVDRTAHASELRRVSANLHWMRNWTGKDGSRSFTDSELAATKVVLLAGLEGSWCDAEKSEVVGEDTVTPHDIEADLQELAAREAQTSGRYLRTSDQVSAALRSSNGASTAGCEATPAAQTNCPACPIHSEPPPLRPHSSAAFTKPGCRPHLLDLVAASEAADLAPSAAVKAAVASAEAGTAASSLEASPTLLPGKRRRLQWRQQTLEELLVRNSKK</sequence>
<organism evidence="1 2">
    <name type="scientific">Polarella glacialis</name>
    <name type="common">Dinoflagellate</name>
    <dbReference type="NCBI Taxonomy" id="89957"/>
    <lineage>
        <taxon>Eukaryota</taxon>
        <taxon>Sar</taxon>
        <taxon>Alveolata</taxon>
        <taxon>Dinophyceae</taxon>
        <taxon>Suessiales</taxon>
        <taxon>Suessiaceae</taxon>
        <taxon>Polarella</taxon>
    </lineage>
</organism>
<evidence type="ECO:0000313" key="1">
    <source>
        <dbReference type="EMBL" id="CAE8644424.1"/>
    </source>
</evidence>
<comment type="caution">
    <text evidence="1">The sequence shown here is derived from an EMBL/GenBank/DDBJ whole genome shotgun (WGS) entry which is preliminary data.</text>
</comment>